<dbReference type="Proteomes" id="UP000287527">
    <property type="component" value="Unassembled WGS sequence"/>
</dbReference>
<dbReference type="InterPro" id="IPR029045">
    <property type="entry name" value="ClpP/crotonase-like_dom_sf"/>
</dbReference>
<protein>
    <submittedName>
        <fullName evidence="2">Peptidase S41</fullName>
    </submittedName>
</protein>
<dbReference type="SMART" id="SM00245">
    <property type="entry name" value="TSPc"/>
    <property type="match status" value="1"/>
</dbReference>
<dbReference type="PANTHER" id="PTHR32060:SF30">
    <property type="entry name" value="CARBOXY-TERMINAL PROCESSING PROTEASE CTPA"/>
    <property type="match status" value="1"/>
</dbReference>
<feature type="domain" description="Tail specific protease" evidence="1">
    <location>
        <begin position="93"/>
        <end position="301"/>
    </location>
</feature>
<dbReference type="RefSeq" id="WP_128388382.1">
    <property type="nucleotide sequence ID" value="NZ_SBII01000001.1"/>
</dbReference>
<reference evidence="2 3" key="1">
    <citation type="submission" date="2019-01" db="EMBL/GenBank/DDBJ databases">
        <title>Flavobacterium sp. nov.,isolated from freshwater.</title>
        <authorList>
            <person name="Zhang R."/>
            <person name="Du Z.-J."/>
        </authorList>
    </citation>
    <scope>NUCLEOTIDE SEQUENCE [LARGE SCALE GENOMIC DNA]</scope>
    <source>
        <strain evidence="2 3">1E403</strain>
    </source>
</reference>
<dbReference type="PANTHER" id="PTHR32060">
    <property type="entry name" value="TAIL-SPECIFIC PROTEASE"/>
    <property type="match status" value="1"/>
</dbReference>
<dbReference type="SUPFAM" id="SSF52096">
    <property type="entry name" value="ClpP/crotonase"/>
    <property type="match status" value="1"/>
</dbReference>
<gene>
    <name evidence="2" type="ORF">EPI11_02535</name>
</gene>
<name>A0A3S3QUE9_9FLAO</name>
<dbReference type="Pfam" id="PF03572">
    <property type="entry name" value="Peptidase_S41"/>
    <property type="match status" value="1"/>
</dbReference>
<dbReference type="Gene3D" id="3.90.226.10">
    <property type="entry name" value="2-enoyl-CoA Hydratase, Chain A, domain 1"/>
    <property type="match status" value="1"/>
</dbReference>
<dbReference type="GO" id="GO:0006508">
    <property type="term" value="P:proteolysis"/>
    <property type="evidence" value="ECO:0007669"/>
    <property type="project" value="InterPro"/>
</dbReference>
<accession>A0A3S3QUE9</accession>
<dbReference type="GO" id="GO:0004175">
    <property type="term" value="F:endopeptidase activity"/>
    <property type="evidence" value="ECO:0007669"/>
    <property type="project" value="TreeGrafter"/>
</dbReference>
<dbReference type="GO" id="GO:0008236">
    <property type="term" value="F:serine-type peptidase activity"/>
    <property type="evidence" value="ECO:0007669"/>
    <property type="project" value="InterPro"/>
</dbReference>
<dbReference type="InterPro" id="IPR005151">
    <property type="entry name" value="Tail-specific_protease"/>
</dbReference>
<keyword evidence="3" id="KW-1185">Reference proteome</keyword>
<dbReference type="GO" id="GO:0007165">
    <property type="term" value="P:signal transduction"/>
    <property type="evidence" value="ECO:0007669"/>
    <property type="project" value="TreeGrafter"/>
</dbReference>
<evidence type="ECO:0000313" key="3">
    <source>
        <dbReference type="Proteomes" id="UP000287527"/>
    </source>
</evidence>
<dbReference type="OrthoDB" id="7314861at2"/>
<sequence length="316" mass="35463">MYRLLLLFIVFLSCKTTSTDNSISPEAAAYIDEVVTILKANSINRNKIDWPIFEAKVLAKADKAKTVEETYPAIHLAIKLLGDGHSYFAPAVGDNTEENGAPPMLTDEKVPNDIGYLRVRYCMGSNDQKQIYVDDLLKTIRQRDKDNLKGWIVDLRGNFGGDMLPMLLGTGPILGDGILGYTAYPDGQMHSWNYEQGKFYYDAIEDSDIKVKEYYRLKRLNPFVAVLTDTLTASSGEALTVAFKGREKTKSFGYKTYGVSTSNQKFVLSDGSNMLITVAVFADRNKKRYGHSIEPDKVVVPENVLQEAIEWLRVQN</sequence>
<dbReference type="GO" id="GO:0030288">
    <property type="term" value="C:outer membrane-bounded periplasmic space"/>
    <property type="evidence" value="ECO:0007669"/>
    <property type="project" value="TreeGrafter"/>
</dbReference>
<comment type="caution">
    <text evidence="2">The sequence shown here is derived from an EMBL/GenBank/DDBJ whole genome shotgun (WGS) entry which is preliminary data.</text>
</comment>
<dbReference type="EMBL" id="SBII01000001">
    <property type="protein sequence ID" value="RWX03828.1"/>
    <property type="molecule type" value="Genomic_DNA"/>
</dbReference>
<organism evidence="2 3">
    <name type="scientific">Flavobacterium cerinum</name>
    <dbReference type="NCBI Taxonomy" id="2502784"/>
    <lineage>
        <taxon>Bacteria</taxon>
        <taxon>Pseudomonadati</taxon>
        <taxon>Bacteroidota</taxon>
        <taxon>Flavobacteriia</taxon>
        <taxon>Flavobacteriales</taxon>
        <taxon>Flavobacteriaceae</taxon>
        <taxon>Flavobacterium</taxon>
    </lineage>
</organism>
<proteinExistence type="predicted"/>
<dbReference type="AlphaFoldDB" id="A0A3S3QUE9"/>
<evidence type="ECO:0000259" key="1">
    <source>
        <dbReference type="SMART" id="SM00245"/>
    </source>
</evidence>
<evidence type="ECO:0000313" key="2">
    <source>
        <dbReference type="EMBL" id="RWX03828.1"/>
    </source>
</evidence>